<dbReference type="RefSeq" id="WP_369460138.1">
    <property type="nucleotide sequence ID" value="NZ_JBGBDC010000005.1"/>
</dbReference>
<proteinExistence type="predicted"/>
<name>A0ABV4B2P0_9BURK</name>
<accession>A0ABV4B2P0</accession>
<comment type="caution">
    <text evidence="2">The sequence shown here is derived from an EMBL/GenBank/DDBJ whole genome shotgun (WGS) entry which is preliminary data.</text>
</comment>
<sequence>MDAYERQQKMRNTGGSMYQQQSPSSLLQAAAWARKAWQGLQMLGLWLMLLCAAQPALAQTPVTGVITSNTTLRAAQSPYLFQGDVMVDNNATLSIEPGVTIQMAAAASFTLKRGALQAVGTSSLPIKITSASATPAAGDWRQWRFTAGTNQALTQLGHVVIEYGSGVAIESASLVINNTAINHHSGPAISMDLASSPVGTGNTANGNSLNAIAVPAGTIRTQVVWGIVGIPYLVQQGLVHIGQAPLALEPAKLKLSPGVVAMLRVSLNAPAPAGGTLIDVSSSVPSVASAVTRVTVPEGQTSADLEVQASSLGVTRITASHATLGMAETDIEVVSLPSLGLAPASPTVGVNRNYPMTLSLPAPAASNVAVRLDNADTAVLSAPSSLVVPAGQQSVNFEVTGLVDGTSRLTAQADGYASALATVTVRGKALVLPSSVVVAPTGSTTVTLEATEPAPAGGLTVNLAVAQSSLAQAPATVLIPAGQSRVSFSINGKALGATTLTATAAGYQSGQTSVNVDAISLNTDPAADLVMNEELSRTVRVQLSKAAPLGGITVSVVSQNPAIAAVSPAEVFVPTGQIYATVPITVNALTKGKTAIDITAPGLIGNVLNVEVREKFGLRLIRSYGSKAVLGKGMNTYQSELAVQRLINGVVSGGADPVVVNLRCAAADVCATPTSVTIPAGQSTVNFIATGLDVGSTEIEATATGATAST</sequence>
<evidence type="ECO:0000256" key="1">
    <source>
        <dbReference type="SAM" id="MobiDB-lite"/>
    </source>
</evidence>
<evidence type="ECO:0000313" key="3">
    <source>
        <dbReference type="Proteomes" id="UP001562178"/>
    </source>
</evidence>
<evidence type="ECO:0000313" key="2">
    <source>
        <dbReference type="EMBL" id="MEY2251769.1"/>
    </source>
</evidence>
<organism evidence="2 3">
    <name type="scientific">Comamonas sediminis</name>
    <dbReference type="NCBI Taxonomy" id="1783360"/>
    <lineage>
        <taxon>Bacteria</taxon>
        <taxon>Pseudomonadati</taxon>
        <taxon>Pseudomonadota</taxon>
        <taxon>Betaproteobacteria</taxon>
        <taxon>Burkholderiales</taxon>
        <taxon>Comamonadaceae</taxon>
        <taxon>Comamonas</taxon>
    </lineage>
</organism>
<reference evidence="2 3" key="1">
    <citation type="journal article" date="2016" name="Int. J. Syst. Evol. Microbiol.">
        <title>Description of Comamonas sediminis sp. nov., isolated from lagoon sediments.</title>
        <authorList>
            <person name="Subhash Y."/>
            <person name="Bang J.J."/>
            <person name="You T.H."/>
            <person name="Lee S.S."/>
        </authorList>
    </citation>
    <scope>NUCLEOTIDE SEQUENCE [LARGE SCALE GENOMIC DNA]</scope>
    <source>
        <strain evidence="2 3">JCM 31169</strain>
    </source>
</reference>
<protein>
    <submittedName>
        <fullName evidence="2">Uncharacterized protein</fullName>
    </submittedName>
</protein>
<feature type="region of interest" description="Disordered" evidence="1">
    <location>
        <begin position="1"/>
        <end position="20"/>
    </location>
</feature>
<keyword evidence="3" id="KW-1185">Reference proteome</keyword>
<dbReference type="Proteomes" id="UP001562178">
    <property type="component" value="Unassembled WGS sequence"/>
</dbReference>
<gene>
    <name evidence="2" type="ORF">AB7A72_12205</name>
</gene>
<dbReference type="EMBL" id="JBGBDC010000005">
    <property type="protein sequence ID" value="MEY2251769.1"/>
    <property type="molecule type" value="Genomic_DNA"/>
</dbReference>
<feature type="non-terminal residue" evidence="2">
    <location>
        <position position="710"/>
    </location>
</feature>